<dbReference type="Pfam" id="PF02026">
    <property type="entry name" value="RyR"/>
    <property type="match status" value="1"/>
</dbReference>
<dbReference type="Pfam" id="PF02254">
    <property type="entry name" value="TrkA_N"/>
    <property type="match status" value="1"/>
</dbReference>
<evidence type="ECO:0000256" key="1">
    <source>
        <dbReference type="SAM" id="Phobius"/>
    </source>
</evidence>
<dbReference type="PANTHER" id="PTHR43833">
    <property type="entry name" value="POTASSIUM CHANNEL PROTEIN 2-RELATED-RELATED"/>
    <property type="match status" value="1"/>
</dbReference>
<evidence type="ECO:0000313" key="5">
    <source>
        <dbReference type="Proteomes" id="UP001589894"/>
    </source>
</evidence>
<feature type="domain" description="RCK N-terminal" evidence="3">
    <location>
        <begin position="122"/>
        <end position="231"/>
    </location>
</feature>
<keyword evidence="1" id="KW-0472">Membrane</keyword>
<protein>
    <submittedName>
        <fullName evidence="4">RyR domain-containing protein</fullName>
    </submittedName>
</protein>
<dbReference type="InterPro" id="IPR050721">
    <property type="entry name" value="Trk_Ktr_HKT_K-transport"/>
</dbReference>
<dbReference type="PANTHER" id="PTHR43833:SF9">
    <property type="entry name" value="POTASSIUM CHANNEL PROTEIN YUGO-RELATED"/>
    <property type="match status" value="1"/>
</dbReference>
<evidence type="ECO:0000259" key="3">
    <source>
        <dbReference type="Pfam" id="PF02254"/>
    </source>
</evidence>
<dbReference type="Gene3D" id="6.20.350.10">
    <property type="match status" value="2"/>
</dbReference>
<name>A0ABV6NZ73_9ACTN</name>
<keyword evidence="1" id="KW-0812">Transmembrane</keyword>
<dbReference type="InterPro" id="IPR036291">
    <property type="entry name" value="NAD(P)-bd_dom_sf"/>
</dbReference>
<accession>A0ABV6NZ73</accession>
<keyword evidence="5" id="KW-1185">Reference proteome</keyword>
<dbReference type="RefSeq" id="WP_377340359.1">
    <property type="nucleotide sequence ID" value="NZ_JBHLUE010000016.1"/>
</dbReference>
<sequence>MPDSLPDTGPGGSARAPAAVLLRVAFAVLGLTSVLAGYLGLAHYLRGHPEMSSAPLDILYYDLQLFVLGSPPLDNGGPFNPALDLARFTAPAFTAYALAEAARAIFSTELRRWRTRRLRGHVIVCGDGMVAGTLVRRLRADGERVVVIPSNAVAVEPSTALTNSPDTHVTGAARDPEALRASGIAHARALYACTTDSATNTAIALAAARTGRQSPLAVYAHVDDPEFGLALQARVLGGGEPDATRLAFFNVDDLAARKLLAEQPPVPLPGGGPPRIVLLGASNFGQAVLVELARRWRRSGLRDDAPLRLALVDDRATAIAADLAYRYPFLAISCRVTPFDGGLPQLLDDGSFPLPPDRVYICRDDDEWALKTALLAEQLWHPGPGSIVVRLERLASLREVFDTEPDYLLGGAAGAVRPYGVVQAACDPRLIGEDLVERLGRAIHQAYVLERRRNGDTPATNPALVPWEELPPATRESNRKQARDIGRKLARVGCALYPRVGPSPEYALAEPEVELLAELEHERWSRARRDAGWSYGEQRDDDRRLHPAVVDWKDLSDDMRERNYSEIRELPEILADAGFRIVRVRAR</sequence>
<gene>
    <name evidence="4" type="ORF">ACFFHU_17905</name>
</gene>
<feature type="transmembrane region" description="Helical" evidence="1">
    <location>
        <begin position="20"/>
        <end position="41"/>
    </location>
</feature>
<keyword evidence="1" id="KW-1133">Transmembrane helix</keyword>
<evidence type="ECO:0000259" key="2">
    <source>
        <dbReference type="Pfam" id="PF02026"/>
    </source>
</evidence>
<feature type="domain" description="Ryanodine receptor Ryr" evidence="2">
    <location>
        <begin position="513"/>
        <end position="581"/>
    </location>
</feature>
<dbReference type="Proteomes" id="UP001589894">
    <property type="component" value="Unassembled WGS sequence"/>
</dbReference>
<reference evidence="4 5" key="1">
    <citation type="submission" date="2024-09" db="EMBL/GenBank/DDBJ databases">
        <authorList>
            <person name="Sun Q."/>
            <person name="Mori K."/>
        </authorList>
    </citation>
    <scope>NUCLEOTIDE SEQUENCE [LARGE SCALE GENOMIC DNA]</scope>
    <source>
        <strain evidence="4 5">TBRC 2205</strain>
    </source>
</reference>
<comment type="caution">
    <text evidence="4">The sequence shown here is derived from an EMBL/GenBank/DDBJ whole genome shotgun (WGS) entry which is preliminary data.</text>
</comment>
<evidence type="ECO:0000313" key="4">
    <source>
        <dbReference type="EMBL" id="MFC0566001.1"/>
    </source>
</evidence>
<organism evidence="4 5">
    <name type="scientific">Plantactinospora siamensis</name>
    <dbReference type="NCBI Taxonomy" id="555372"/>
    <lineage>
        <taxon>Bacteria</taxon>
        <taxon>Bacillati</taxon>
        <taxon>Actinomycetota</taxon>
        <taxon>Actinomycetes</taxon>
        <taxon>Micromonosporales</taxon>
        <taxon>Micromonosporaceae</taxon>
        <taxon>Plantactinospora</taxon>
    </lineage>
</organism>
<dbReference type="InterPro" id="IPR003148">
    <property type="entry name" value="RCK_N"/>
</dbReference>
<dbReference type="Gene3D" id="3.40.50.720">
    <property type="entry name" value="NAD(P)-binding Rossmann-like Domain"/>
    <property type="match status" value="1"/>
</dbReference>
<dbReference type="InterPro" id="IPR003032">
    <property type="entry name" value="Ryanodine_rcpt"/>
</dbReference>
<dbReference type="EMBL" id="JBHLUE010000016">
    <property type="protein sequence ID" value="MFC0566001.1"/>
    <property type="molecule type" value="Genomic_DNA"/>
</dbReference>
<dbReference type="SUPFAM" id="SSF51735">
    <property type="entry name" value="NAD(P)-binding Rossmann-fold domains"/>
    <property type="match status" value="1"/>
</dbReference>
<proteinExistence type="predicted"/>